<gene>
    <name evidence="13" type="primary">PSAT</name>
</gene>
<evidence type="ECO:0000256" key="3">
    <source>
        <dbReference type="ARBA" id="ARBA00006904"/>
    </source>
</evidence>
<evidence type="ECO:0000256" key="11">
    <source>
        <dbReference type="ARBA" id="ARBA00049007"/>
    </source>
</evidence>
<evidence type="ECO:0000256" key="9">
    <source>
        <dbReference type="ARBA" id="ARBA00023299"/>
    </source>
</evidence>
<evidence type="ECO:0000256" key="7">
    <source>
        <dbReference type="ARBA" id="ARBA00022679"/>
    </source>
</evidence>
<dbReference type="GO" id="GO:0004648">
    <property type="term" value="F:O-phospho-L-serine:2-oxoglutarate aminotransferase activity"/>
    <property type="evidence" value="ECO:0007669"/>
    <property type="project" value="UniProtKB-EC"/>
</dbReference>
<dbReference type="AlphaFoldDB" id="V9NC98"/>
<evidence type="ECO:0000256" key="1">
    <source>
        <dbReference type="ARBA" id="ARBA00001933"/>
    </source>
</evidence>
<evidence type="ECO:0000256" key="8">
    <source>
        <dbReference type="ARBA" id="ARBA00022898"/>
    </source>
</evidence>
<dbReference type="GO" id="GO:0005737">
    <property type="term" value="C:cytoplasm"/>
    <property type="evidence" value="ECO:0007669"/>
    <property type="project" value="TreeGrafter"/>
</dbReference>
<comment type="catalytic activity">
    <reaction evidence="10">
        <text>4-(phosphooxy)-L-threonine + 2-oxoglutarate = (R)-3-hydroxy-2-oxo-4-phosphooxybutanoate + L-glutamate</text>
        <dbReference type="Rhea" id="RHEA:16573"/>
        <dbReference type="ChEBI" id="CHEBI:16810"/>
        <dbReference type="ChEBI" id="CHEBI:29985"/>
        <dbReference type="ChEBI" id="CHEBI:58452"/>
        <dbReference type="ChEBI" id="CHEBI:58538"/>
        <dbReference type="EC" id="2.6.1.52"/>
    </reaction>
</comment>
<evidence type="ECO:0000256" key="10">
    <source>
        <dbReference type="ARBA" id="ARBA00047630"/>
    </source>
</evidence>
<protein>
    <recommendedName>
        <fullName evidence="4">phosphoserine transaminase</fullName>
        <ecNumber evidence="4">2.6.1.52</ecNumber>
    </recommendedName>
</protein>
<name>V9NC98_ACACA</name>
<sequence length="394" mass="43814">MATKEERRRSRTYNFSAGPATLPTSVLEQAAQETLNWNGTGMSVMEMSHRGKDFISILHKAEKDLRQLLNVSDGYKVMFLQGGGMGMFASVPLNLLGDKTTADYLVTGNWSAKAAAEAKKYCDGRIGAETTDSGFTTVPDRSTWKTNPSAAYLHYCDNETVHGVEFPADYFAREANKVDVPVVVDMSSNFFSRPVDVSQYAVVYGGAQKNVGIAGLTIGIVRDDMLTVKDRKGGNNWKNFLPSVFDWKKMVENESCLNTPPVYAIYMAGLCFDWLLKIGGLDEIGRRNERKSEKLYAFLDQSKLYRAPVTNEFRSRMNVDFRVRAVGSAGGDDQAWDTALEAQLVKEADARGLLNLKGYRTVGGFRASCYNALPEEAIDELVTFLSEFEDKHLH</sequence>
<evidence type="ECO:0000313" key="13">
    <source>
        <dbReference type="EMBL" id="AGL39310.1"/>
    </source>
</evidence>
<dbReference type="Gene3D" id="3.40.640.10">
    <property type="entry name" value="Type I PLP-dependent aspartate aminotransferase-like (Major domain)"/>
    <property type="match status" value="1"/>
</dbReference>
<dbReference type="GO" id="GO:0030170">
    <property type="term" value="F:pyridoxal phosphate binding"/>
    <property type="evidence" value="ECO:0007669"/>
    <property type="project" value="TreeGrafter"/>
</dbReference>
<dbReference type="SUPFAM" id="SSF53383">
    <property type="entry name" value="PLP-dependent transferases"/>
    <property type="match status" value="1"/>
</dbReference>
<dbReference type="Pfam" id="PF00266">
    <property type="entry name" value="Aminotran_5"/>
    <property type="match status" value="1"/>
</dbReference>
<dbReference type="InterPro" id="IPR015421">
    <property type="entry name" value="PyrdxlP-dep_Trfase_major"/>
</dbReference>
<dbReference type="HAMAP" id="MF_00160">
    <property type="entry name" value="SerC_aminotrans_5"/>
    <property type="match status" value="1"/>
</dbReference>
<dbReference type="EMBL" id="JX679071">
    <property type="protein sequence ID" value="AGL39310.1"/>
    <property type="molecule type" value="mRNA"/>
</dbReference>
<dbReference type="UniPathway" id="UPA00135">
    <property type="reaction ID" value="UER00197"/>
</dbReference>
<evidence type="ECO:0000256" key="2">
    <source>
        <dbReference type="ARBA" id="ARBA00005099"/>
    </source>
</evidence>
<feature type="domain" description="Aminotransferase class V" evidence="12">
    <location>
        <begin position="12"/>
        <end position="322"/>
    </location>
</feature>
<dbReference type="InterPro" id="IPR015424">
    <property type="entry name" value="PyrdxlP-dep_Trfase"/>
</dbReference>
<reference evidence="13" key="1">
    <citation type="submission" date="2012-09" db="EMBL/GenBank/DDBJ databases">
        <title>Molecular cloning and characterization of phosphoserine aminotransferase gene in Acanthamoeba castellanii.</title>
        <authorList>
            <person name="Deng Y."/>
            <person name="Cheng X."/>
            <person name="Fu Y."/>
            <person name="Ran W."/>
        </authorList>
    </citation>
    <scope>NUCLEOTIDE SEQUENCE</scope>
    <source>
        <strain evidence="13">ATCC 30011</strain>
    </source>
</reference>
<dbReference type="InterPro" id="IPR022278">
    <property type="entry name" value="Pser_aminoTfrase"/>
</dbReference>
<dbReference type="BRENDA" id="2.6.1.52">
    <property type="organism ID" value="15"/>
</dbReference>
<dbReference type="EC" id="2.6.1.52" evidence="4"/>
<evidence type="ECO:0000256" key="5">
    <source>
        <dbReference type="ARBA" id="ARBA00022576"/>
    </source>
</evidence>
<dbReference type="NCBIfam" id="TIGR01364">
    <property type="entry name" value="serC_1"/>
    <property type="match status" value="1"/>
</dbReference>
<dbReference type="PIRSF" id="PIRSF000525">
    <property type="entry name" value="SerC"/>
    <property type="match status" value="1"/>
</dbReference>
<dbReference type="FunFam" id="3.40.640.10:FF:000010">
    <property type="entry name" value="Phosphoserine aminotransferase"/>
    <property type="match status" value="1"/>
</dbReference>
<keyword evidence="7 13" id="KW-0808">Transferase</keyword>
<evidence type="ECO:0000259" key="12">
    <source>
        <dbReference type="Pfam" id="PF00266"/>
    </source>
</evidence>
<dbReference type="InterPro" id="IPR000192">
    <property type="entry name" value="Aminotrans_V_dom"/>
</dbReference>
<dbReference type="Gene3D" id="3.90.1150.10">
    <property type="entry name" value="Aspartate Aminotransferase, domain 1"/>
    <property type="match status" value="1"/>
</dbReference>
<dbReference type="PANTHER" id="PTHR43247">
    <property type="entry name" value="PHOSPHOSERINE AMINOTRANSFERASE"/>
    <property type="match status" value="1"/>
</dbReference>
<comment type="catalytic activity">
    <reaction evidence="11">
        <text>O-phospho-L-serine + 2-oxoglutarate = 3-phosphooxypyruvate + L-glutamate</text>
        <dbReference type="Rhea" id="RHEA:14329"/>
        <dbReference type="ChEBI" id="CHEBI:16810"/>
        <dbReference type="ChEBI" id="CHEBI:18110"/>
        <dbReference type="ChEBI" id="CHEBI:29985"/>
        <dbReference type="ChEBI" id="CHEBI:57524"/>
        <dbReference type="EC" id="2.6.1.52"/>
    </reaction>
</comment>
<comment type="cofactor">
    <cofactor evidence="1">
        <name>pyridoxal 5'-phosphate</name>
        <dbReference type="ChEBI" id="CHEBI:597326"/>
    </cofactor>
</comment>
<dbReference type="InterPro" id="IPR015422">
    <property type="entry name" value="PyrdxlP-dep_Trfase_small"/>
</dbReference>
<keyword evidence="9" id="KW-0718">Serine biosynthesis</keyword>
<dbReference type="PANTHER" id="PTHR43247:SF1">
    <property type="entry name" value="PHOSPHOSERINE AMINOTRANSFERASE"/>
    <property type="match status" value="1"/>
</dbReference>
<dbReference type="FunFam" id="3.90.1150.10:FF:000006">
    <property type="entry name" value="Phosphoserine aminotransferase"/>
    <property type="match status" value="1"/>
</dbReference>
<keyword evidence="6" id="KW-0028">Amino-acid biosynthesis</keyword>
<dbReference type="GO" id="GO:0006564">
    <property type="term" value="P:L-serine biosynthetic process"/>
    <property type="evidence" value="ECO:0007669"/>
    <property type="project" value="UniProtKB-KW"/>
</dbReference>
<evidence type="ECO:0000256" key="4">
    <source>
        <dbReference type="ARBA" id="ARBA00013030"/>
    </source>
</evidence>
<comment type="pathway">
    <text evidence="2">Amino-acid biosynthesis; L-serine biosynthesis; L-serine from 3-phospho-D-glycerate: step 2/3.</text>
</comment>
<keyword evidence="5 13" id="KW-0032">Aminotransferase</keyword>
<evidence type="ECO:0000256" key="6">
    <source>
        <dbReference type="ARBA" id="ARBA00022605"/>
    </source>
</evidence>
<comment type="similarity">
    <text evidence="3">Belongs to the class-V pyridoxal-phosphate-dependent aminotransferase family. SerC subfamily.</text>
</comment>
<dbReference type="VEuPathDB" id="AmoebaDB:ACA1_220660"/>
<organism evidence="13">
    <name type="scientific">Acanthamoeba castellanii</name>
    <name type="common">Amoeba</name>
    <dbReference type="NCBI Taxonomy" id="5755"/>
    <lineage>
        <taxon>Eukaryota</taxon>
        <taxon>Amoebozoa</taxon>
        <taxon>Discosea</taxon>
        <taxon>Longamoebia</taxon>
        <taxon>Centramoebida</taxon>
        <taxon>Acanthamoebidae</taxon>
        <taxon>Acanthamoeba</taxon>
    </lineage>
</organism>
<proteinExistence type="evidence at transcript level"/>
<keyword evidence="8" id="KW-0663">Pyridoxal phosphate</keyword>
<dbReference type="NCBIfam" id="NF003764">
    <property type="entry name" value="PRK05355.1"/>
    <property type="match status" value="1"/>
</dbReference>
<accession>V9NC98</accession>